<keyword evidence="4" id="KW-1185">Reference proteome</keyword>
<evidence type="ECO:0000256" key="1">
    <source>
        <dbReference type="SAM" id="MobiDB-lite"/>
    </source>
</evidence>
<evidence type="ECO:0000313" key="3">
    <source>
        <dbReference type="EMBL" id="KAK8026406.1"/>
    </source>
</evidence>
<keyword evidence="3" id="KW-0723">Serine/threonine-protein kinase</keyword>
<keyword evidence="3" id="KW-0418">Kinase</keyword>
<gene>
    <name evidence="3" type="ORF">PG991_003462</name>
</gene>
<feature type="region of interest" description="Disordered" evidence="1">
    <location>
        <begin position="433"/>
        <end position="530"/>
    </location>
</feature>
<feature type="compositionally biased region" description="Basic and acidic residues" evidence="1">
    <location>
        <begin position="518"/>
        <end position="530"/>
    </location>
</feature>
<dbReference type="PROSITE" id="PS50011">
    <property type="entry name" value="PROTEIN_KINASE_DOM"/>
    <property type="match status" value="1"/>
</dbReference>
<evidence type="ECO:0000259" key="2">
    <source>
        <dbReference type="PROSITE" id="PS50011"/>
    </source>
</evidence>
<feature type="compositionally biased region" description="Polar residues" evidence="1">
    <location>
        <begin position="443"/>
        <end position="457"/>
    </location>
</feature>
<dbReference type="InterPro" id="IPR008271">
    <property type="entry name" value="Ser/Thr_kinase_AS"/>
</dbReference>
<dbReference type="SMART" id="SM00220">
    <property type="entry name" value="S_TKc"/>
    <property type="match status" value="1"/>
</dbReference>
<accession>A0ABR1S3N7</accession>
<evidence type="ECO:0000313" key="4">
    <source>
        <dbReference type="Proteomes" id="UP001396898"/>
    </source>
</evidence>
<dbReference type="Gene3D" id="1.10.510.10">
    <property type="entry name" value="Transferase(Phosphotransferase) domain 1"/>
    <property type="match status" value="1"/>
</dbReference>
<organism evidence="3 4">
    <name type="scientific">Apiospora marii</name>
    <dbReference type="NCBI Taxonomy" id="335849"/>
    <lineage>
        <taxon>Eukaryota</taxon>
        <taxon>Fungi</taxon>
        <taxon>Dikarya</taxon>
        <taxon>Ascomycota</taxon>
        <taxon>Pezizomycotina</taxon>
        <taxon>Sordariomycetes</taxon>
        <taxon>Xylariomycetidae</taxon>
        <taxon>Amphisphaeriales</taxon>
        <taxon>Apiosporaceae</taxon>
        <taxon>Apiospora</taxon>
    </lineage>
</organism>
<dbReference type="CDD" id="cd00180">
    <property type="entry name" value="PKc"/>
    <property type="match status" value="1"/>
</dbReference>
<dbReference type="GO" id="GO:0004674">
    <property type="term" value="F:protein serine/threonine kinase activity"/>
    <property type="evidence" value="ECO:0007669"/>
    <property type="project" value="UniProtKB-KW"/>
</dbReference>
<protein>
    <submittedName>
        <fullName evidence="3">Serine/threonine protein kinase</fullName>
    </submittedName>
</protein>
<feature type="compositionally biased region" description="Polar residues" evidence="1">
    <location>
        <begin position="467"/>
        <end position="480"/>
    </location>
</feature>
<dbReference type="SUPFAM" id="SSF56112">
    <property type="entry name" value="Protein kinase-like (PK-like)"/>
    <property type="match status" value="1"/>
</dbReference>
<proteinExistence type="predicted"/>
<dbReference type="EMBL" id="JAQQWI010000007">
    <property type="protein sequence ID" value="KAK8026406.1"/>
    <property type="molecule type" value="Genomic_DNA"/>
</dbReference>
<reference evidence="3 4" key="1">
    <citation type="submission" date="2023-01" db="EMBL/GenBank/DDBJ databases">
        <title>Analysis of 21 Apiospora genomes using comparative genomics revels a genus with tremendous synthesis potential of carbohydrate active enzymes and secondary metabolites.</title>
        <authorList>
            <person name="Sorensen T."/>
        </authorList>
    </citation>
    <scope>NUCLEOTIDE SEQUENCE [LARGE SCALE GENOMIC DNA]</scope>
    <source>
        <strain evidence="3 4">CBS 20057</strain>
    </source>
</reference>
<dbReference type="PANTHER" id="PTHR44167:SF24">
    <property type="entry name" value="SERINE_THREONINE-PROTEIN KINASE CHK2"/>
    <property type="match status" value="1"/>
</dbReference>
<sequence length="777" mass="87396">MSMTQAFPGSTSHPRRVIDGSDFDLFRKLQWQFCPRIIDRRQPMFKRVLDPCEILLISELNSNTEPKFIVDSSQRESTLTAYKIELEEAPPAAPPPGEHNPIRHVFFKTFQSSLAFDDELEAYRTIQKNKYTNKNIVEYYGSFQWRSEDNVQHFTIILELAEEGSLHDLYKRNDPPTTIEDIRRFWKSFLGLVEGIEALHAYSNSNGYTIIHQDLKPSNVLVFRTNSLSQASFQFKISDLGSSTVQYGSQAERQLGPDTGAGKTYAPPELHLGDTIEYNVGTDVDIWALGCIILEAAIWLVFGEPGRQRFREKRINEISRLPDDQHVSGCNDAFHDGLKVLACIQDDVYDNLWSGGRRCDEITPNIVEYVLTNCLTAQEERPMARNVRAHLLRMINGQSAFPKRVLSSRDSATHQRVSSVNVPNGFTHVYDLDHGNDIPHRPQITSMPFASDPTDTQRLPRLDDSSEAIQQLRPSITEPPQSAVFERPKGRTTLPPPNTQGSTDDSHLPRSSSGGHMTRSDHPTRDPLPHKTYQDVLEWMAELKETKSSRDLPGWTHTKGTLSNREYIIVVDNSRSMQEHRQELFDFLKALSYLIKSLDPNGFEVVMTSAPAKKATFKTSTDVDTLLSKSFIDGRNADCKMEYTLDKVLKDAKTKMREPAKVGASRIFGRKAKSSAATAVSVYVLTTGVWGSSPSGTGGVEKPIESLITFMKNNDVGRTEAAIQFVRFGADPRGIGRLVALDDHLPGGKDFDIVDHKVYTDSIWKILEATISEENDG</sequence>
<dbReference type="Proteomes" id="UP001396898">
    <property type="component" value="Unassembled WGS sequence"/>
</dbReference>
<comment type="caution">
    <text evidence="3">The sequence shown here is derived from an EMBL/GenBank/DDBJ whole genome shotgun (WGS) entry which is preliminary data.</text>
</comment>
<dbReference type="Pfam" id="PF00069">
    <property type="entry name" value="Pkinase"/>
    <property type="match status" value="1"/>
</dbReference>
<dbReference type="PROSITE" id="PS00108">
    <property type="entry name" value="PROTEIN_KINASE_ST"/>
    <property type="match status" value="1"/>
</dbReference>
<feature type="compositionally biased region" description="Polar residues" evidence="1">
    <location>
        <begin position="499"/>
        <end position="515"/>
    </location>
</feature>
<dbReference type="InterPro" id="IPR000719">
    <property type="entry name" value="Prot_kinase_dom"/>
</dbReference>
<keyword evidence="3" id="KW-0808">Transferase</keyword>
<name>A0ABR1S3N7_9PEZI</name>
<feature type="domain" description="Protein kinase" evidence="2">
    <location>
        <begin position="54"/>
        <end position="393"/>
    </location>
</feature>
<dbReference type="PANTHER" id="PTHR44167">
    <property type="entry name" value="OVARIAN-SPECIFIC SERINE/THREONINE-PROTEIN KINASE LOK-RELATED"/>
    <property type="match status" value="1"/>
</dbReference>
<dbReference type="InterPro" id="IPR011009">
    <property type="entry name" value="Kinase-like_dom_sf"/>
</dbReference>